<dbReference type="Gene3D" id="3.55.50.30">
    <property type="match status" value="1"/>
</dbReference>
<name>A0A127V9X0_9SPHI</name>
<dbReference type="Pfam" id="PF16344">
    <property type="entry name" value="FecR_C"/>
    <property type="match status" value="1"/>
</dbReference>
<evidence type="ECO:0000313" key="4">
    <source>
        <dbReference type="EMBL" id="AMP97798.1"/>
    </source>
</evidence>
<proteinExistence type="predicted"/>
<evidence type="ECO:0000259" key="2">
    <source>
        <dbReference type="Pfam" id="PF04773"/>
    </source>
</evidence>
<dbReference type="RefSeq" id="WP_068396907.1">
    <property type="nucleotide sequence ID" value="NZ_CP014504.1"/>
</dbReference>
<dbReference type="GO" id="GO:0016989">
    <property type="term" value="F:sigma factor antagonist activity"/>
    <property type="evidence" value="ECO:0007669"/>
    <property type="project" value="TreeGrafter"/>
</dbReference>
<dbReference type="Gene3D" id="2.60.120.1440">
    <property type="match status" value="1"/>
</dbReference>
<dbReference type="InterPro" id="IPR032508">
    <property type="entry name" value="FecR_C"/>
</dbReference>
<feature type="domain" description="Protein FecR C-terminal" evidence="3">
    <location>
        <begin position="323"/>
        <end position="393"/>
    </location>
</feature>
<feature type="transmembrane region" description="Helical" evidence="1">
    <location>
        <begin position="87"/>
        <end position="105"/>
    </location>
</feature>
<evidence type="ECO:0000313" key="5">
    <source>
        <dbReference type="Proteomes" id="UP000071561"/>
    </source>
</evidence>
<sequence length="395" mass="44671">MNSKKIKDEFIKAVKAYLEGTADETQLLFVEQYFDLFLDTEDVFESMDNDEIQDIHDRMLWKINYEIEKKNRIFPGNMETVRSFSKYLYIAAAAAFVIPMSLYIYQRNQVKPVSTQLVTKITPGGNKAVLTLANGSKISLADVKNGEVANQSGMVITKSRDSQLVYQQTSMSSTVKEIAYNKIETPKGGQFQLILSDGTKVWLNASSSLRYPSVFGQDERKVELDGEAYFEVAKNTAKPFLVSSSKQIVEVLGTHFNINAYTNEPVVSTTLLEGSIKVTSPSVNAYKIIRPGQQSLIDRDDDDSGIKVKNIDPDEAVAWKNGYFMFEKEELGSILRKVSRWYDVEIENPQGEKLDKLLFSGTVSKYSDVSKVLRKLELTESVRFKTIGRRIIVMK</sequence>
<dbReference type="PATRIC" id="fig|188932.3.peg.882"/>
<keyword evidence="5" id="KW-1185">Reference proteome</keyword>
<dbReference type="OrthoDB" id="1099963at2"/>
<dbReference type="EMBL" id="CP014504">
    <property type="protein sequence ID" value="AMP97798.1"/>
    <property type="molecule type" value="Genomic_DNA"/>
</dbReference>
<dbReference type="PANTHER" id="PTHR30273">
    <property type="entry name" value="PERIPLASMIC SIGNAL SENSOR AND SIGMA FACTOR ACTIVATOR FECR-RELATED"/>
    <property type="match status" value="1"/>
</dbReference>
<keyword evidence="1" id="KW-0812">Transmembrane</keyword>
<dbReference type="InterPro" id="IPR012373">
    <property type="entry name" value="Ferrdict_sens_TM"/>
</dbReference>
<dbReference type="PANTHER" id="PTHR30273:SF2">
    <property type="entry name" value="PROTEIN FECR"/>
    <property type="match status" value="1"/>
</dbReference>
<dbReference type="KEGG" id="pcm:AY601_0857"/>
<gene>
    <name evidence="4" type="ORF">AY601_0857</name>
</gene>
<dbReference type="FunFam" id="2.60.120.1440:FF:000001">
    <property type="entry name" value="Putative anti-sigma factor"/>
    <property type="match status" value="1"/>
</dbReference>
<keyword evidence="1" id="KW-0472">Membrane</keyword>
<organism evidence="4 5">
    <name type="scientific">Pedobacter cryoconitis</name>
    <dbReference type="NCBI Taxonomy" id="188932"/>
    <lineage>
        <taxon>Bacteria</taxon>
        <taxon>Pseudomonadati</taxon>
        <taxon>Bacteroidota</taxon>
        <taxon>Sphingobacteriia</taxon>
        <taxon>Sphingobacteriales</taxon>
        <taxon>Sphingobacteriaceae</taxon>
        <taxon>Pedobacter</taxon>
    </lineage>
</organism>
<reference evidence="4 5" key="1">
    <citation type="submission" date="2016-03" db="EMBL/GenBank/DDBJ databases">
        <title>Complete genome sequence of Pedobacter cryoconitis PAMC 27485.</title>
        <authorList>
            <person name="Lee J."/>
            <person name="Kim O.-S."/>
        </authorList>
    </citation>
    <scope>NUCLEOTIDE SEQUENCE [LARGE SCALE GENOMIC DNA]</scope>
    <source>
        <strain evidence="4 5">PAMC 27485</strain>
    </source>
</reference>
<dbReference type="Pfam" id="PF04773">
    <property type="entry name" value="FecR"/>
    <property type="match status" value="1"/>
</dbReference>
<accession>A0A127V9X0</accession>
<feature type="domain" description="FecR protein" evidence="2">
    <location>
        <begin position="182"/>
        <end position="277"/>
    </location>
</feature>
<keyword evidence="1" id="KW-1133">Transmembrane helix</keyword>
<protein>
    <submittedName>
        <fullName evidence="4">Anti-FecI sigma factor, FecR</fullName>
    </submittedName>
</protein>
<evidence type="ECO:0000256" key="1">
    <source>
        <dbReference type="SAM" id="Phobius"/>
    </source>
</evidence>
<dbReference type="Proteomes" id="UP000071561">
    <property type="component" value="Chromosome"/>
</dbReference>
<dbReference type="AlphaFoldDB" id="A0A127V9X0"/>
<evidence type="ECO:0000259" key="3">
    <source>
        <dbReference type="Pfam" id="PF16344"/>
    </source>
</evidence>
<dbReference type="InterPro" id="IPR006860">
    <property type="entry name" value="FecR"/>
</dbReference>